<keyword evidence="6" id="KW-0695">RNA-directed DNA polymerase</keyword>
<dbReference type="InterPro" id="IPR043502">
    <property type="entry name" value="DNA/RNA_pol_sf"/>
</dbReference>
<gene>
    <name evidence="9" type="ORF">Scaly_2566600</name>
</gene>
<keyword evidence="1" id="KW-0808">Transferase</keyword>
<organism evidence="9">
    <name type="scientific">Sesamum calycinum</name>
    <dbReference type="NCBI Taxonomy" id="2727403"/>
    <lineage>
        <taxon>Eukaryota</taxon>
        <taxon>Viridiplantae</taxon>
        <taxon>Streptophyta</taxon>
        <taxon>Embryophyta</taxon>
        <taxon>Tracheophyta</taxon>
        <taxon>Spermatophyta</taxon>
        <taxon>Magnoliopsida</taxon>
        <taxon>eudicotyledons</taxon>
        <taxon>Gunneridae</taxon>
        <taxon>Pentapetalae</taxon>
        <taxon>asterids</taxon>
        <taxon>lamiids</taxon>
        <taxon>Lamiales</taxon>
        <taxon>Pedaliaceae</taxon>
        <taxon>Sesamum</taxon>
    </lineage>
</organism>
<dbReference type="PANTHER" id="PTHR48475:SF2">
    <property type="entry name" value="RIBONUCLEASE H"/>
    <property type="match status" value="1"/>
</dbReference>
<evidence type="ECO:0000259" key="7">
    <source>
        <dbReference type="Pfam" id="PF13456"/>
    </source>
</evidence>
<dbReference type="InterPro" id="IPR036397">
    <property type="entry name" value="RNaseH_sf"/>
</dbReference>
<dbReference type="Pfam" id="PF17917">
    <property type="entry name" value="RT_RNaseH"/>
    <property type="match status" value="1"/>
</dbReference>
<dbReference type="InterPro" id="IPR002156">
    <property type="entry name" value="RNaseH_domain"/>
</dbReference>
<dbReference type="AlphaFoldDB" id="A0AAW2K6S6"/>
<comment type="caution">
    <text evidence="9">The sequence shown here is derived from an EMBL/GenBank/DDBJ whole genome shotgun (WGS) entry which is preliminary data.</text>
</comment>
<evidence type="ECO:0000256" key="2">
    <source>
        <dbReference type="ARBA" id="ARBA00022695"/>
    </source>
</evidence>
<evidence type="ECO:0000256" key="5">
    <source>
        <dbReference type="ARBA" id="ARBA00022801"/>
    </source>
</evidence>
<dbReference type="Gene3D" id="3.30.420.10">
    <property type="entry name" value="Ribonuclease H-like superfamily/Ribonuclease H"/>
    <property type="match status" value="1"/>
</dbReference>
<dbReference type="GO" id="GO:0003964">
    <property type="term" value="F:RNA-directed DNA polymerase activity"/>
    <property type="evidence" value="ECO:0007669"/>
    <property type="project" value="UniProtKB-KW"/>
</dbReference>
<feature type="domain" description="RNase H type-1" evidence="7">
    <location>
        <begin position="190"/>
        <end position="258"/>
    </location>
</feature>
<evidence type="ECO:0000259" key="8">
    <source>
        <dbReference type="Pfam" id="PF17917"/>
    </source>
</evidence>
<protein>
    <recommendedName>
        <fullName evidence="10">RNase H type-1 domain-containing protein</fullName>
    </recommendedName>
</protein>
<name>A0AAW2K6S6_9LAMI</name>
<evidence type="ECO:0008006" key="10">
    <source>
        <dbReference type="Google" id="ProtNLM"/>
    </source>
</evidence>
<sequence length="258" mass="28926">MMDASQGRHQKTIKGCFTTSDGMFCYIAMPFRLKNEGVTYQRLVDKIFQHQLGRNMKAVSSVLVQEQGGTQTPIYYVNKVLNGTKCRYPSIEKMDLALVINARKLRPYFLSYPVGVRTNTPLKQVLGKPKASGRLIKWAIELSKYDISYPPRTTIKAQALADFVFEMTGIIQEEIFKERPWLLHIDRSSTTQGSGAGVVITSPQGGDMEFAIKFNFKASNNEVEYEALVLGMRMAQNAGALHLLAYSDLQLIVKQVSG</sequence>
<dbReference type="InterPro" id="IPR012337">
    <property type="entry name" value="RNaseH-like_sf"/>
</dbReference>
<evidence type="ECO:0000256" key="6">
    <source>
        <dbReference type="ARBA" id="ARBA00022918"/>
    </source>
</evidence>
<dbReference type="Pfam" id="PF13456">
    <property type="entry name" value="RVT_3"/>
    <property type="match status" value="1"/>
</dbReference>
<reference evidence="9" key="2">
    <citation type="journal article" date="2024" name="Plant">
        <title>Genomic evolution and insights into agronomic trait innovations of Sesamum species.</title>
        <authorList>
            <person name="Miao H."/>
            <person name="Wang L."/>
            <person name="Qu L."/>
            <person name="Liu H."/>
            <person name="Sun Y."/>
            <person name="Le M."/>
            <person name="Wang Q."/>
            <person name="Wei S."/>
            <person name="Zheng Y."/>
            <person name="Lin W."/>
            <person name="Duan Y."/>
            <person name="Cao H."/>
            <person name="Xiong S."/>
            <person name="Wang X."/>
            <person name="Wei L."/>
            <person name="Li C."/>
            <person name="Ma Q."/>
            <person name="Ju M."/>
            <person name="Zhao R."/>
            <person name="Li G."/>
            <person name="Mu C."/>
            <person name="Tian Q."/>
            <person name="Mei H."/>
            <person name="Zhang T."/>
            <person name="Gao T."/>
            <person name="Zhang H."/>
        </authorList>
    </citation>
    <scope>NUCLEOTIDE SEQUENCE</scope>
    <source>
        <strain evidence="9">KEN8</strain>
    </source>
</reference>
<dbReference type="Gene3D" id="3.10.20.370">
    <property type="match status" value="1"/>
</dbReference>
<proteinExistence type="predicted"/>
<evidence type="ECO:0000256" key="4">
    <source>
        <dbReference type="ARBA" id="ARBA00022759"/>
    </source>
</evidence>
<dbReference type="GO" id="GO:0003676">
    <property type="term" value="F:nucleic acid binding"/>
    <property type="evidence" value="ECO:0007669"/>
    <property type="project" value="InterPro"/>
</dbReference>
<dbReference type="EMBL" id="JACGWM010000582">
    <property type="protein sequence ID" value="KAL0302307.1"/>
    <property type="molecule type" value="Genomic_DNA"/>
</dbReference>
<dbReference type="SUPFAM" id="SSF53098">
    <property type="entry name" value="Ribonuclease H-like"/>
    <property type="match status" value="1"/>
</dbReference>
<dbReference type="InterPro" id="IPR041373">
    <property type="entry name" value="RT_RNaseH"/>
</dbReference>
<evidence type="ECO:0000256" key="3">
    <source>
        <dbReference type="ARBA" id="ARBA00022722"/>
    </source>
</evidence>
<keyword evidence="5" id="KW-0378">Hydrolase</keyword>
<reference evidence="9" key="1">
    <citation type="submission" date="2020-06" db="EMBL/GenBank/DDBJ databases">
        <authorList>
            <person name="Li T."/>
            <person name="Hu X."/>
            <person name="Zhang T."/>
            <person name="Song X."/>
            <person name="Zhang H."/>
            <person name="Dai N."/>
            <person name="Sheng W."/>
            <person name="Hou X."/>
            <person name="Wei L."/>
        </authorList>
    </citation>
    <scope>NUCLEOTIDE SEQUENCE</scope>
    <source>
        <strain evidence="9">KEN8</strain>
        <tissue evidence="9">Leaf</tissue>
    </source>
</reference>
<keyword evidence="2" id="KW-0548">Nucleotidyltransferase</keyword>
<dbReference type="SUPFAM" id="SSF56672">
    <property type="entry name" value="DNA/RNA polymerases"/>
    <property type="match status" value="1"/>
</dbReference>
<feature type="domain" description="Reverse transcriptase RNase H-like" evidence="8">
    <location>
        <begin position="56"/>
        <end position="145"/>
    </location>
</feature>
<accession>A0AAW2K6S6</accession>
<keyword evidence="3" id="KW-0540">Nuclease</keyword>
<evidence type="ECO:0000256" key="1">
    <source>
        <dbReference type="ARBA" id="ARBA00022679"/>
    </source>
</evidence>
<dbReference type="PANTHER" id="PTHR48475">
    <property type="entry name" value="RIBONUCLEASE H"/>
    <property type="match status" value="1"/>
</dbReference>
<dbReference type="GO" id="GO:0004523">
    <property type="term" value="F:RNA-DNA hybrid ribonuclease activity"/>
    <property type="evidence" value="ECO:0007669"/>
    <property type="project" value="InterPro"/>
</dbReference>
<keyword evidence="4" id="KW-0255">Endonuclease</keyword>
<evidence type="ECO:0000313" key="9">
    <source>
        <dbReference type="EMBL" id="KAL0302307.1"/>
    </source>
</evidence>